<name>A0A5C0XMR0_PYRFU</name>
<reference evidence="8 9" key="1">
    <citation type="submission" date="2017-08" db="EMBL/GenBank/DDBJ databases">
        <title>Resequencing and Reannotation of the genome of Pyrococcus furiosus type strain DSM3638.</title>
        <authorList>
            <person name="Reichelt R.M."/>
            <person name="Bunk B."/>
        </authorList>
    </citation>
    <scope>NUCLEOTIDE SEQUENCE [LARGE SCALE GENOMIC DNA]</scope>
    <source>
        <strain evidence="8 9">DSM 3638</strain>
    </source>
</reference>
<feature type="transmembrane region" description="Helical" evidence="6">
    <location>
        <begin position="308"/>
        <end position="328"/>
    </location>
</feature>
<dbReference type="RefSeq" id="WP_011011377.1">
    <property type="nucleotide sequence ID" value="NC_003413.1"/>
</dbReference>
<dbReference type="SUPFAM" id="SSF82866">
    <property type="entry name" value="Multidrug efflux transporter AcrB transmembrane domain"/>
    <property type="match status" value="2"/>
</dbReference>
<dbReference type="NCBIfam" id="TIGR00921">
    <property type="entry name" value="2A067"/>
    <property type="match status" value="1"/>
</dbReference>
<dbReference type="PANTHER" id="PTHR33406:SF13">
    <property type="entry name" value="MEMBRANE PROTEIN YDFJ"/>
    <property type="match status" value="1"/>
</dbReference>
<evidence type="ECO:0000259" key="7">
    <source>
        <dbReference type="PROSITE" id="PS50156"/>
    </source>
</evidence>
<feature type="transmembrane region" description="Helical" evidence="6">
    <location>
        <begin position="234"/>
        <end position="254"/>
    </location>
</feature>
<dbReference type="InterPro" id="IPR000731">
    <property type="entry name" value="SSD"/>
</dbReference>
<evidence type="ECO:0000256" key="1">
    <source>
        <dbReference type="ARBA" id="ARBA00004651"/>
    </source>
</evidence>
<dbReference type="Proteomes" id="UP000324354">
    <property type="component" value="Chromosome"/>
</dbReference>
<keyword evidence="3 6" id="KW-0812">Transmembrane</keyword>
<dbReference type="Gene3D" id="1.20.1640.10">
    <property type="entry name" value="Multidrug efflux transporter AcrB transmembrane domain"/>
    <property type="match status" value="2"/>
</dbReference>
<dbReference type="InterPro" id="IPR050545">
    <property type="entry name" value="Mycobact_MmpL"/>
</dbReference>
<dbReference type="PROSITE" id="PS50156">
    <property type="entry name" value="SSD"/>
    <property type="match status" value="2"/>
</dbReference>
<dbReference type="PANTHER" id="PTHR33406">
    <property type="entry name" value="MEMBRANE PROTEIN MJ1562-RELATED"/>
    <property type="match status" value="1"/>
</dbReference>
<protein>
    <submittedName>
        <fullName evidence="8">MFS transporter</fullName>
    </submittedName>
</protein>
<gene>
    <name evidence="8" type="ORF">PFDSM3638_01245</name>
</gene>
<feature type="domain" description="SSD" evidence="7">
    <location>
        <begin position="606"/>
        <end position="734"/>
    </location>
</feature>
<feature type="transmembrane region" description="Helical" evidence="6">
    <location>
        <begin position="211"/>
        <end position="227"/>
    </location>
</feature>
<evidence type="ECO:0000256" key="5">
    <source>
        <dbReference type="ARBA" id="ARBA00023136"/>
    </source>
</evidence>
<sequence>MLRKIAEIIVVYRHALAVIAMFLLVLSGYGLTQLRFESDLSKQLPEDLEAVKDYFALQNEFNAGSSALIYVKIESTKSVVDVRDPRVIEAIYNLEQRLKEREYVTSTFSIADLCVQILGRLPRSIEEVNFVLNFLPPEAKNGLISGDYSSTLVIVEINRERNQETLIRVYNEITSDIEKSNFPDGVKVILTGDLGITYRILQMLQSDMNKTMAVAGAIVVFLLLYFYKSPVRMLIPLIPLIFGVVMTLGFMGLLGIPLDMATSTVGAMIIGMGIDYGVHITNRYYEERSRGRPPEEAAEEAITETGKALLGAALTTIAGFLALSISILPSLKRLSITLTMGLGLAAINAVIITPALAILEEEIRSLLFKKETRISISGSESKLAGLFRRWGWRIKKFPIGALILALIISIISLYGLSQVTTEVRLEKMIPRGIPEIEALTDIRSEFGGQDEIYILVRADDVRDPEIVRAILRFERAVEADSYYNNVFESESIADEVIEKYGFIPNSKDLIKEALKDSSLVSPDYSMTIIKFKGNFMGVTQEDFDRIMRYFEEEIEMSYFPAGTKVSLAGEAYLNYVLNNLVNSELSRISTIGTVIVVLVVFILFRKPSVSIAMIMPMFLGALWTIGYMGLTGIPFTQTLAGVVSMIVGLGVDYGMHITHRFMEEFREGNKTPIITTMESVGPSILVGALTTAGGFLALLSADLTAIHDFGKVLAVGIFASMFSAYLVTPAILQLEFGKKIGGGESEKD</sequence>
<feature type="transmembrane region" description="Helical" evidence="6">
    <location>
        <begin position="712"/>
        <end position="732"/>
    </location>
</feature>
<feature type="transmembrane region" description="Helical" evidence="6">
    <location>
        <begin position="639"/>
        <end position="658"/>
    </location>
</feature>
<keyword evidence="5 6" id="KW-0472">Membrane</keyword>
<feature type="transmembrane region" description="Helical" evidence="6">
    <location>
        <begin position="679"/>
        <end position="700"/>
    </location>
</feature>
<comment type="subcellular location">
    <subcellularLocation>
        <location evidence="1">Cell membrane</location>
        <topology evidence="1">Multi-pass membrane protein</topology>
    </subcellularLocation>
</comment>
<feature type="transmembrane region" description="Helical" evidence="6">
    <location>
        <begin position="611"/>
        <end position="633"/>
    </location>
</feature>
<feature type="transmembrane region" description="Helical" evidence="6">
    <location>
        <begin position="397"/>
        <end position="416"/>
    </location>
</feature>
<evidence type="ECO:0000313" key="8">
    <source>
        <dbReference type="EMBL" id="QEK77982.1"/>
    </source>
</evidence>
<dbReference type="InterPro" id="IPR004869">
    <property type="entry name" value="MMPL_dom"/>
</dbReference>
<dbReference type="GeneID" id="41712052"/>
<organism evidence="8 9">
    <name type="scientific">Pyrococcus furiosus (strain ATCC 43587 / DSM 3638 / JCM 8422 / Vc1)</name>
    <dbReference type="NCBI Taxonomy" id="186497"/>
    <lineage>
        <taxon>Archaea</taxon>
        <taxon>Methanobacteriati</taxon>
        <taxon>Methanobacteriota</taxon>
        <taxon>Thermococci</taxon>
        <taxon>Thermococcales</taxon>
        <taxon>Thermococcaceae</taxon>
        <taxon>Pyrococcus</taxon>
    </lineage>
</organism>
<evidence type="ECO:0000313" key="9">
    <source>
        <dbReference type="Proteomes" id="UP000324354"/>
    </source>
</evidence>
<keyword evidence="4 6" id="KW-1133">Transmembrane helix</keyword>
<feature type="transmembrane region" description="Helical" evidence="6">
    <location>
        <begin position="260"/>
        <end position="278"/>
    </location>
</feature>
<accession>A0A5C0XMR0</accession>
<feature type="domain" description="SSD" evidence="7">
    <location>
        <begin position="237"/>
        <end position="359"/>
    </location>
</feature>
<evidence type="ECO:0000256" key="4">
    <source>
        <dbReference type="ARBA" id="ARBA00022989"/>
    </source>
</evidence>
<dbReference type="AlphaFoldDB" id="A0A5C0XMR0"/>
<evidence type="ECO:0000256" key="6">
    <source>
        <dbReference type="SAM" id="Phobius"/>
    </source>
</evidence>
<dbReference type="EMBL" id="CP023154">
    <property type="protein sequence ID" value="QEK77982.1"/>
    <property type="molecule type" value="Genomic_DNA"/>
</dbReference>
<feature type="transmembrane region" description="Helical" evidence="6">
    <location>
        <begin position="334"/>
        <end position="359"/>
    </location>
</feature>
<dbReference type="GO" id="GO:0005886">
    <property type="term" value="C:plasma membrane"/>
    <property type="evidence" value="ECO:0007669"/>
    <property type="project" value="UniProtKB-SubCell"/>
</dbReference>
<keyword evidence="2" id="KW-1003">Cell membrane</keyword>
<proteinExistence type="predicted"/>
<dbReference type="OrthoDB" id="42357at2157"/>
<dbReference type="GeneID" id="13302058"/>
<feature type="transmembrane region" description="Helical" evidence="6">
    <location>
        <begin position="585"/>
        <end position="604"/>
    </location>
</feature>
<dbReference type="Pfam" id="PF03176">
    <property type="entry name" value="MMPL"/>
    <property type="match status" value="2"/>
</dbReference>
<evidence type="ECO:0000256" key="3">
    <source>
        <dbReference type="ARBA" id="ARBA00022692"/>
    </source>
</evidence>
<evidence type="ECO:0000256" key="2">
    <source>
        <dbReference type="ARBA" id="ARBA00022475"/>
    </source>
</evidence>